<evidence type="ECO:0008006" key="3">
    <source>
        <dbReference type="Google" id="ProtNLM"/>
    </source>
</evidence>
<organism evidence="1 2">
    <name type="scientific">Halomonas shengliensis</name>
    <dbReference type="NCBI Taxonomy" id="419597"/>
    <lineage>
        <taxon>Bacteria</taxon>
        <taxon>Pseudomonadati</taxon>
        <taxon>Pseudomonadota</taxon>
        <taxon>Gammaproteobacteria</taxon>
        <taxon>Oceanospirillales</taxon>
        <taxon>Halomonadaceae</taxon>
        <taxon>Halomonas</taxon>
    </lineage>
</organism>
<dbReference type="STRING" id="419597.SAMN04487957_110125"/>
<dbReference type="OrthoDB" id="6164431at2"/>
<dbReference type="RefSeq" id="WP_089680352.1">
    <property type="nucleotide sequence ID" value="NZ_FNIV01000010.1"/>
</dbReference>
<evidence type="ECO:0000313" key="1">
    <source>
        <dbReference type="EMBL" id="SDO72251.1"/>
    </source>
</evidence>
<keyword evidence="2" id="KW-1185">Reference proteome</keyword>
<sequence length="128" mass="14804">MQVEIPHRLLTTRAPSDAPAPWARHATRWMVASTWVVIADGKRFEIPVGFVFDGSSVPRLLWWLWPPGYAPAWEAACFHDWCYAFGYRRVSKRFADDAFRSIMLRQGARPWIARIFHAAVSRFGRGGW</sequence>
<dbReference type="Proteomes" id="UP000199075">
    <property type="component" value="Unassembled WGS sequence"/>
</dbReference>
<dbReference type="AlphaFoldDB" id="A0A1H0LW22"/>
<proteinExistence type="predicted"/>
<name>A0A1H0LW22_9GAMM</name>
<protein>
    <recommendedName>
        <fullName evidence="3">DUF1353 domain-containing protein</fullName>
    </recommendedName>
</protein>
<gene>
    <name evidence="1" type="ORF">SAMN04487957_110125</name>
</gene>
<dbReference type="EMBL" id="FNIV01000010">
    <property type="protein sequence ID" value="SDO72251.1"/>
    <property type="molecule type" value="Genomic_DNA"/>
</dbReference>
<evidence type="ECO:0000313" key="2">
    <source>
        <dbReference type="Proteomes" id="UP000199075"/>
    </source>
</evidence>
<dbReference type="Pfam" id="PF07087">
    <property type="entry name" value="DUF1353"/>
    <property type="match status" value="1"/>
</dbReference>
<reference evidence="2" key="1">
    <citation type="submission" date="2016-10" db="EMBL/GenBank/DDBJ databases">
        <authorList>
            <person name="Varghese N."/>
            <person name="Submissions S."/>
        </authorList>
    </citation>
    <scope>NUCLEOTIDE SEQUENCE [LARGE SCALE GENOMIC DNA]</scope>
    <source>
        <strain evidence="2">CGMCC 1.6444</strain>
    </source>
</reference>
<dbReference type="InterPro" id="IPR010767">
    <property type="entry name" value="Phage_CGC-2007_Cje0229"/>
</dbReference>
<accession>A0A1H0LW22</accession>